<protein>
    <submittedName>
        <fullName evidence="2">Uncharacterized protein</fullName>
    </submittedName>
</protein>
<evidence type="ECO:0000313" key="2">
    <source>
        <dbReference type="EMBL" id="EPX64563.1"/>
    </source>
</evidence>
<reference evidence="2" key="1">
    <citation type="submission" date="2013-05" db="EMBL/GenBank/DDBJ databases">
        <title>Genome assembly of Cystobacter fuscus DSM 2262.</title>
        <authorList>
            <person name="Sharma G."/>
            <person name="Khatri I."/>
            <person name="Kaur C."/>
            <person name="Mayilraj S."/>
            <person name="Subramanian S."/>
        </authorList>
    </citation>
    <scope>NUCLEOTIDE SEQUENCE [LARGE SCALE GENOMIC DNA]</scope>
    <source>
        <strain evidence="2">DSM 2262</strain>
    </source>
</reference>
<comment type="caution">
    <text evidence="2">The sequence shown here is derived from an EMBL/GenBank/DDBJ whole genome shotgun (WGS) entry which is preliminary data.</text>
</comment>
<organism evidence="2 3">
    <name type="scientific">Cystobacter fuscus (strain ATCC 25194 / DSM 2262 / NBRC 100088 / M29)</name>
    <dbReference type="NCBI Taxonomy" id="1242864"/>
    <lineage>
        <taxon>Bacteria</taxon>
        <taxon>Pseudomonadati</taxon>
        <taxon>Myxococcota</taxon>
        <taxon>Myxococcia</taxon>
        <taxon>Myxococcales</taxon>
        <taxon>Cystobacterineae</taxon>
        <taxon>Archangiaceae</taxon>
        <taxon>Cystobacter</taxon>
    </lineage>
</organism>
<dbReference type="Proteomes" id="UP000011682">
    <property type="component" value="Unassembled WGS sequence"/>
</dbReference>
<feature type="compositionally biased region" description="Polar residues" evidence="1">
    <location>
        <begin position="39"/>
        <end position="48"/>
    </location>
</feature>
<dbReference type="OrthoDB" id="3366826at2"/>
<accession>S9R6E4</accession>
<dbReference type="PROSITE" id="PS51257">
    <property type="entry name" value="PROKAR_LIPOPROTEIN"/>
    <property type="match status" value="1"/>
</dbReference>
<proteinExistence type="predicted"/>
<evidence type="ECO:0000256" key="1">
    <source>
        <dbReference type="SAM" id="MobiDB-lite"/>
    </source>
</evidence>
<dbReference type="AlphaFoldDB" id="S9R6E4"/>
<evidence type="ECO:0000313" key="3">
    <source>
        <dbReference type="Proteomes" id="UP000011682"/>
    </source>
</evidence>
<dbReference type="RefSeq" id="WP_002622365.1">
    <property type="nucleotide sequence ID" value="NZ_ANAH02000002.1"/>
</dbReference>
<sequence length="341" mass="35960">MKSIKLAALAVFGTTLLTGCGVEPGEMPVEESRLEEPSQENASPSVDTSQEEVPLVALDGRAAAAAEGVRGMAVRPGLAGLASSWYSGSVAPGATQHWYWNNSSLTGAYKVGLSPIGASTTGPCQFEVTRAWDVQQYGGEREFHFNIKNTGGITCGTNILLGWQERASTWATGGIEVGASQNWTWNNANPLTATHVVGISPSGSTSANPCQLEVTRSWYVQQPGGERKFNFTVKNVGAIACQGDIQLATITNANSSWSTGSMSPGTSLSWVWNNANPLDRVYATGLSPAGAAGTSTCQLEVTKSSYQQVINSSGTTERKYYLTVQNIGSLTCAGTVLLNYL</sequence>
<dbReference type="EMBL" id="ANAH02000002">
    <property type="protein sequence ID" value="EPX64563.1"/>
    <property type="molecule type" value="Genomic_DNA"/>
</dbReference>
<name>S9R6E4_CYSF2</name>
<feature type="region of interest" description="Disordered" evidence="1">
    <location>
        <begin position="22"/>
        <end position="51"/>
    </location>
</feature>
<dbReference type="eggNOG" id="ENOG5033U5G">
    <property type="taxonomic scope" value="Bacteria"/>
</dbReference>
<keyword evidence="3" id="KW-1185">Reference proteome</keyword>
<gene>
    <name evidence="2" type="ORF">D187_003299</name>
</gene>